<organism evidence="2 3">
    <name type="scientific">Vitis vinifera</name>
    <name type="common">Grape</name>
    <dbReference type="NCBI Taxonomy" id="29760"/>
    <lineage>
        <taxon>Eukaryota</taxon>
        <taxon>Viridiplantae</taxon>
        <taxon>Streptophyta</taxon>
        <taxon>Embryophyta</taxon>
        <taxon>Tracheophyta</taxon>
        <taxon>Spermatophyta</taxon>
        <taxon>Magnoliopsida</taxon>
        <taxon>eudicotyledons</taxon>
        <taxon>Gunneridae</taxon>
        <taxon>Pentapetalae</taxon>
        <taxon>rosids</taxon>
        <taxon>Vitales</taxon>
        <taxon>Vitaceae</taxon>
        <taxon>Viteae</taxon>
        <taxon>Vitis</taxon>
    </lineage>
</organism>
<evidence type="ECO:0000256" key="1">
    <source>
        <dbReference type="SAM" id="MobiDB-lite"/>
    </source>
</evidence>
<gene>
    <name evidence="2" type="ORF">CK203_110305</name>
</gene>
<feature type="compositionally biased region" description="Basic and acidic residues" evidence="1">
    <location>
        <begin position="152"/>
        <end position="161"/>
    </location>
</feature>
<evidence type="ECO:0000313" key="2">
    <source>
        <dbReference type="EMBL" id="RVW34492.1"/>
    </source>
</evidence>
<dbReference type="EMBL" id="QGNW01001640">
    <property type="protein sequence ID" value="RVW34492.1"/>
    <property type="molecule type" value="Genomic_DNA"/>
</dbReference>
<comment type="caution">
    <text evidence="2">The sequence shown here is derived from an EMBL/GenBank/DDBJ whole genome shotgun (WGS) entry which is preliminary data.</text>
</comment>
<feature type="region of interest" description="Disordered" evidence="1">
    <location>
        <begin position="144"/>
        <end position="166"/>
    </location>
</feature>
<evidence type="ECO:0000313" key="3">
    <source>
        <dbReference type="Proteomes" id="UP000288805"/>
    </source>
</evidence>
<sequence length="262" mass="28885">MSRISNPPKKKVRVSKPELIDLSEPSSEPPSEPQSSQPPPTESQIPSSMTPEPLSDFSPSSGTPSICYRGPRSYCYPLHHRPDVMRRGVLLEALFRISEGFFFGPHHLIMAALLYFEEKVHRKKLLKANAYSTSLPRLLSYSADQGAPAGAEHPDIPHPEQSEEPQPVEIPADMRSTCPCSALYRAYTRGCTLCSSCHTIDSPVIPATSEPSLSSEPRIAISISEYKGLCHTLQALTTSQSILAQEMTTLRAHQEQIFATQT</sequence>
<name>A0A438DGA3_VITVI</name>
<feature type="region of interest" description="Disordered" evidence="1">
    <location>
        <begin position="1"/>
        <end position="62"/>
    </location>
</feature>
<dbReference type="Proteomes" id="UP000288805">
    <property type="component" value="Unassembled WGS sequence"/>
</dbReference>
<proteinExistence type="predicted"/>
<feature type="compositionally biased region" description="Pro residues" evidence="1">
    <location>
        <begin position="27"/>
        <end position="41"/>
    </location>
</feature>
<protein>
    <submittedName>
        <fullName evidence="2">Uncharacterized protein</fullName>
    </submittedName>
</protein>
<dbReference type="AlphaFoldDB" id="A0A438DGA3"/>
<reference evidence="2 3" key="1">
    <citation type="journal article" date="2018" name="PLoS Genet.">
        <title>Population sequencing reveals clonal diversity and ancestral inbreeding in the grapevine cultivar Chardonnay.</title>
        <authorList>
            <person name="Roach M.J."/>
            <person name="Johnson D.L."/>
            <person name="Bohlmann J."/>
            <person name="van Vuuren H.J."/>
            <person name="Jones S.J."/>
            <person name="Pretorius I.S."/>
            <person name="Schmidt S.A."/>
            <person name="Borneman A.R."/>
        </authorList>
    </citation>
    <scope>NUCLEOTIDE SEQUENCE [LARGE SCALE GENOMIC DNA]</scope>
    <source>
        <strain evidence="3">cv. Chardonnay</strain>
        <tissue evidence="2">Leaf</tissue>
    </source>
</reference>
<accession>A0A438DGA3</accession>